<dbReference type="AlphaFoldDB" id="A0A1E1KEG5"/>
<comment type="caution">
    <text evidence="1">The sequence shown here is derived from an EMBL/GenBank/DDBJ whole genome shotgun (WGS) entry which is preliminary data.</text>
</comment>
<dbReference type="EMBL" id="FJUW01000012">
    <property type="protein sequence ID" value="CZS96428.1"/>
    <property type="molecule type" value="Genomic_DNA"/>
</dbReference>
<name>A0A1E1KEG5_9HELO</name>
<dbReference type="InParanoid" id="A0A1E1KEG5"/>
<keyword evidence="2" id="KW-1185">Reference proteome</keyword>
<dbReference type="Proteomes" id="UP000178129">
    <property type="component" value="Unassembled WGS sequence"/>
</dbReference>
<organism evidence="1 2">
    <name type="scientific">Rhynchosporium graminicola</name>
    <dbReference type="NCBI Taxonomy" id="2792576"/>
    <lineage>
        <taxon>Eukaryota</taxon>
        <taxon>Fungi</taxon>
        <taxon>Dikarya</taxon>
        <taxon>Ascomycota</taxon>
        <taxon>Pezizomycotina</taxon>
        <taxon>Leotiomycetes</taxon>
        <taxon>Helotiales</taxon>
        <taxon>Ploettnerulaceae</taxon>
        <taxon>Rhynchosporium</taxon>
    </lineage>
</organism>
<evidence type="ECO:0000313" key="2">
    <source>
        <dbReference type="Proteomes" id="UP000178129"/>
    </source>
</evidence>
<proteinExistence type="predicted"/>
<gene>
    <name evidence="1" type="ORF">RCO7_04888</name>
</gene>
<reference evidence="2" key="1">
    <citation type="submission" date="2016-03" db="EMBL/GenBank/DDBJ databases">
        <authorList>
            <person name="Ploux O."/>
        </authorList>
    </citation>
    <scope>NUCLEOTIDE SEQUENCE [LARGE SCALE GENOMIC DNA]</scope>
    <source>
        <strain evidence="2">UK7</strain>
    </source>
</reference>
<sequence length="421" mass="47859">MASQQIPVGEILGATDIEVVSAVKMMKLLLNIAYEDLKNGAISEWSKNILSKLPGHRYTLPLGIFEGVEHWIAIECLGPRSLNCADERVGYTHRDTLVDAVFMSPDGQKDERRAIPVGRIIAARDGFSAVFQSHWVVLYDSTGSLWACHAKEVAPYEEEPLRPGVQTRRYYQDPALDNIFNANWSAGENIIFLGHLNIMFFQMTTIRSIEVSSATWNTYTAKVLNNGDFGHPIHAIGFQRLRAVNILNIKKPQYRGNRNFVYLADIVGYSGFRADLNNTNRPLVLDRQTTEAAWLSVLIGKYVKYDAAQLSARYPGKEMIQKKRMLFMALVQRSGVNHFRRNLDKPELVTSSDNVEAYWKKREKLSPGLDIAWIEDDKMTTGLEAPEEDVVMDEDMREHLVSEDEQILLVERPLLVQEEEL</sequence>
<evidence type="ECO:0000313" key="1">
    <source>
        <dbReference type="EMBL" id="CZS96428.1"/>
    </source>
</evidence>
<protein>
    <submittedName>
        <fullName evidence="1">Uncharacterized protein</fullName>
    </submittedName>
</protein>
<accession>A0A1E1KEG5</accession>